<dbReference type="RefSeq" id="WP_204819812.1">
    <property type="nucleotide sequence ID" value="NZ_JANHOF010000006.1"/>
</dbReference>
<keyword evidence="3" id="KW-1185">Reference proteome</keyword>
<dbReference type="Proteomes" id="UP001589818">
    <property type="component" value="Unassembled WGS sequence"/>
</dbReference>
<evidence type="ECO:0000259" key="1">
    <source>
        <dbReference type="Pfam" id="PF22790"/>
    </source>
</evidence>
<organism evidence="2 3">
    <name type="scientific">Paenibacillus mendelii</name>
    <dbReference type="NCBI Taxonomy" id="206163"/>
    <lineage>
        <taxon>Bacteria</taxon>
        <taxon>Bacillati</taxon>
        <taxon>Bacillota</taxon>
        <taxon>Bacilli</taxon>
        <taxon>Bacillales</taxon>
        <taxon>Paenibacillaceae</taxon>
        <taxon>Paenibacillus</taxon>
    </lineage>
</organism>
<proteinExistence type="predicted"/>
<sequence>MEWKVIIQSLWMMWEKGFQLLSRWRSAHTSQYGICKVMVRRHRGESIACEDGTLISSGDWIGELHLDNDRILYLLQNGGSDRTALIVARSVRDSMKQITVAIDAAPELSQVKALMGVTLLHRGLTHGLGFEQRPLKSGMIKRLSTSYLRLLLSVLHPEGKERIGRRTDRLVPMMLIHTRASLVGRFAQAASRRGVNQGLMIDTADS</sequence>
<reference evidence="2 3" key="1">
    <citation type="submission" date="2024-09" db="EMBL/GenBank/DDBJ databases">
        <authorList>
            <person name="Sun Q."/>
            <person name="Mori K."/>
        </authorList>
    </citation>
    <scope>NUCLEOTIDE SEQUENCE [LARGE SCALE GENOMIC DNA]</scope>
    <source>
        <strain evidence="2 3">CCM 4839</strain>
    </source>
</reference>
<comment type="caution">
    <text evidence="2">The sequence shown here is derived from an EMBL/GenBank/DDBJ whole genome shotgun (WGS) entry which is preliminary data.</text>
</comment>
<dbReference type="InterPro" id="IPR054467">
    <property type="entry name" value="YkoP-like_dom"/>
</dbReference>
<evidence type="ECO:0000313" key="3">
    <source>
        <dbReference type="Proteomes" id="UP001589818"/>
    </source>
</evidence>
<dbReference type="Pfam" id="PF22790">
    <property type="entry name" value="YkoP"/>
    <property type="match status" value="1"/>
</dbReference>
<accession>A0ABV6J6R7</accession>
<gene>
    <name evidence="2" type="ORF">ACFFJ8_09130</name>
</gene>
<feature type="domain" description="YkoP-like" evidence="1">
    <location>
        <begin position="5"/>
        <end position="185"/>
    </location>
</feature>
<evidence type="ECO:0000313" key="2">
    <source>
        <dbReference type="EMBL" id="MFC0391536.1"/>
    </source>
</evidence>
<name>A0ABV6J6R7_9BACL</name>
<dbReference type="EMBL" id="JBHLVF010000011">
    <property type="protein sequence ID" value="MFC0391536.1"/>
    <property type="molecule type" value="Genomic_DNA"/>
</dbReference>
<protein>
    <submittedName>
        <fullName evidence="2">Polysaccharide deacetylase</fullName>
    </submittedName>
</protein>